<dbReference type="Pfam" id="PF12781">
    <property type="entry name" value="AAA_9"/>
    <property type="match status" value="2"/>
</dbReference>
<evidence type="ECO:0000256" key="11">
    <source>
        <dbReference type="ARBA" id="ARBA00023175"/>
    </source>
</evidence>
<dbReference type="InterPro" id="IPR041658">
    <property type="entry name" value="AAA_lid_11"/>
</dbReference>
<dbReference type="Pfam" id="PF03028">
    <property type="entry name" value="Dynein_heavy"/>
    <property type="match status" value="1"/>
</dbReference>
<dbReference type="InterPro" id="IPR026983">
    <property type="entry name" value="DHC"/>
</dbReference>
<dbReference type="FunFam" id="3.20.180.20:FF:000001">
    <property type="entry name" value="Dynein axonemal heavy chain 5"/>
    <property type="match status" value="1"/>
</dbReference>
<dbReference type="GO" id="GO:0045505">
    <property type="term" value="F:dynein intermediate chain binding"/>
    <property type="evidence" value="ECO:0007669"/>
    <property type="project" value="InterPro"/>
</dbReference>
<evidence type="ECO:0000313" key="18">
    <source>
        <dbReference type="Proteomes" id="UP000010556"/>
    </source>
</evidence>
<dbReference type="FunFam" id="1.10.287.2620:FF:000004">
    <property type="entry name" value="Dynein axonemal heavy chain 17"/>
    <property type="match status" value="1"/>
</dbReference>
<dbReference type="Pfam" id="PF17852">
    <property type="entry name" value="Dynein_AAA_lid"/>
    <property type="match status" value="1"/>
</dbReference>
<evidence type="ECO:0000256" key="1">
    <source>
        <dbReference type="ARBA" id="ARBA00004430"/>
    </source>
</evidence>
<dbReference type="FunFam" id="3.40.50.300:FF:000219">
    <property type="entry name" value="Dynein axonemal heavy chain 17"/>
    <property type="match status" value="1"/>
</dbReference>
<sequence>MARLRHVSRCLTDQHCPLLLTPLLQNRLAQAENRLMCMGHEVSITLYVVIPILVNGKNHVDWPPVVCQDVQRHAHSLQCDLMVLLEQVRGKTLLPLPVGSENMEFVDSEGETILDSMDKSVIYAIESAVIQWSRQVQAVLNKESSQPLFQGENPTPWVELEFWKSRSEDLEYIYDQLRTIKVRGMAGLLDKLQSSYFPTFQAMCRDVTAALMEAKDIHTHLMPLRRHLEALEAVEFPEVKPKLRPLLHVVCLIWATCKSYCSPGRLTVLLQEICNLLIQQASDYLSPEDLLKSEVEESQRKLQVVVDTLNFFKQVFQDRREDLHTYFKESQEVRAWDFQSSLVFVRLDGFLRHLLVVQDLLKTTLDFHSLQKVEFSGIRGNALSQQVQQIDHEFQEMCRVFSESCHDCLDPQGMEFENDVSKFNQRVEDLDRRLGTIFIQAFDDAPDLEHAFKLLDIAGNLLERPLVAQDASAKYLMLLQMFNKELDTVRTIYSQRVQEEAELGFSPVHKNMPSVAGGLRWAQELRQRIQGPFANFRRITHPCMESAEGKRMIQKYEDVLSLLEKYESRLYEDWCQTVSKQSQYNLSRPLLTRDPATKQITVNFNPQLVSVLKEMSYLQPRQLQHIPETAAAMFSSREFYRQLVANLELMANWYNKVMKTLLEVEFPLVAGELRNIDLHLRVAEEALNWKSEGIWDYVIQITSSIRDLEKRIQKTKDNVEEIQSIMKTWASPVFKRKDGKKESLLSVDDQHDRMEKYYSCIRESGLKIHALVQENLDLFSADPTSDIWKTYVDYIDDMLLDGFFLAIECSLKYLLENTECKAGLNPIFEAQLCLAVPELVFSPSLEFGVKGGFYDMVEGLVTSIFRISSLVPRLSPQNSSPHYQADMEGLADLARMRSVLMERAQSMMALCCSYRDTFSQYSYLYVEDRREILGQFLLYGHVPTPEEIEAHEEDGIPENPPLLHQFQAQIDSYEQLYGEVCRLEPVKVFDSWMKIDVRPFKASLLNIIKRWSLMFKQHLVDYVTNRGIRSQRQGQVRHIKVMEPAIQGPSLADLDVFIKNSEGSLLKKVEKGDSNGLVEIMQHLMALKERQSSTDEMFEPLKQTIELLKTYEQELPETVFKQLEELPEKWNNIKKLAITVRQHVAPLQASEVALLRQRCTAFEAEQQQFWERFHREAPFRFDSTNPHQSLDARHRELQEMESAMASISNSASLFEVNVPDYRQLRQCRREICQLKELWDTIGMVTSNIRAWEATPWKSISVEAMDSECKRLARYLRNLDKEVRAWDAFTGLESMVLNTLTSLRAVAELQNPAIRERHWRQLMQATGVSFTMGEGTTLAQLLQLQLHRFEDEVQGIVDRAVKEMGMEKTLKELQATWAGMEFQYEPHLRTSVPLLRSDEDLIEVLEDNQVQLQNLMMSKYIAFFLEDVSGWQKKLSTADAVISTWFDVQRTWSHLESIFIGSEDIRAQLPQDSERFKGIDMDFKELAYDAQKTPNVVEATNKPGLYERLEDIQSRLYLCEKALAEYLDTKRLAFPRFYFLSSSDLLDILSNGTAPQQVQRHLSKLFDNMARMQFQLDASEQPTKISLGMYSKEEEYVAFSEPCSCSGQVETWLNHVLAHMKATVRHEMTDGVTAYEEKPREQWLFDYPAQVALTCTQIWWTTEVGMAFARLEEGYESAMKDYYKKQVAQLKALITMLIGQLSKGDRQKVMTICTIDVHARDVVAKMIAQKVDSAQAFLWLSQLRHRWDDEAKHCFANICDAQFLYSYEYLGNTPRLVITPLTDRCYITLTQSLHLTMSGAPAGPAGTGKTETTKDLGRALGIMVYVFNCSEQMDYKSCGNIYKGLAQTGAWGCFDEFNRISVEVLSVVAVQVKSIQDAIRDKKKKFSFLGEEISLNPSVGIFITMNPGYAGRTELPENLKALFRPCAMVVPDFELICEIMLVAEGFLEARSLARKFITLYQLCKELLSKQDHYDWGLRAIKSVLVVAGSLKRGDPDRPEDQVLMRSLRDFNIPKIVTDDMPVFMGLIGDLFPTLDVPRRRDLNFEALVRKAVVDLKLQAEDNFVLKVVQLEELLAVRHSVFVVGSAGAGKSQVLRSLHKTYQIMKRRPIWTDLNPKAVTNDELFGIIHPATREWKDGLFSSIMRELANVAHDGPKWILLDGDIDPMWIESLNTVMDDNKQLLLAPLTALALLAQQQWERGCRQTEDPGLQQEGPERGMEDGPRPTLVPTAALQPTVPFKVLTLASNERIPLNPTMRLLFEISHLRTATPATVSRAGILYINLADLGWSPPVSSWIEKREIQTERANLTILFDKYLPTCLDTLRTRFKRIIPIPEQSMVQTLCHLLECFLAEENIPADCPKDTYELYFVFAAIWAFGGAMIQDQLVDYRAEFSKWWLAEFKTIKFPSQGTIFDYYIDPETKKFEPWSTLIPQFEFDPEMPLQACLVHTSETIRLCYFMERLLQRRRPLMLVGTAGTGKSVLVGAKLASLDAEEYLVKNVPFNYYTTSVMLQAALEKPLEKKAGRNYGPPGHKKLIYFIDDMNMPEVDAYGTVQPHTLIRQHLDYGHWYDRNKLSLKEITNVQYVSCMNPTSGSFTINPRLQRHFSVFVLSFPGADALSSIYSSILTQHLRLGNFPASLQKSTPQLINLALTFHQKVATTFLPTAIKFHYIFNLRDFANIFQGILFSSVECVKSARDLVKLYLHESNRVYRDKMVEEKDFVLFDKIQTEVVKKIFDDMEETVEQTGSLSMYCHFANGIGEPKYMPVQSWELLTQTLAEALENHNEVNAVMDLVLFEDAMRHVCRINRILESPRGNALLVGVGGNGKQSLTRLAAFISSMDVFQITLRKGYQILDFKMDLAGLCLKAGVKNISTVFLMTDAQVADEKFLVLINDLLASGEVPDLYSDDEVESIISNVRNEVKSQGLVDNRENCWKFFIDRVRRQLKVTLCFSPVGNKLRVRSRRFPAIVTCTAIDWFHEWPQQALESVSLRFLQSTESIEPTVKQSISKFMAFVHTSVNQTSQSYLSNEQRYNYTTPKSFLEFIRLYQSLLRRNGQELKSKTERLENGLLKLHSTSAQVDDLKAKLATQEVELKQKNEDADKLIQEVGIETDKVSREKAMADEEERKVALIMLEVQQKQRDCEEDLAKAEPALTAAQAALNTLNKTNPQRLSKAQAGRGWQLPLPGPKAHGCPSGQTCSRYPRLRQATDGSCHCQGPRLRQRGPGKGSGKLWWLQSLRLRQALQLTNLTELKSFGSPPPAVSNVSAAVMALMAPGGKVPKDRSWKAAKVAMARVDGFLDSLVRFDKENIHQNCLRAIRPYLQDPEFNPEFVATKSYAAAGLCSWVINIVKFYEVFCDVEPKRQALGRATSDLTTAQEKLAAIKAKIAHLDENLAKLTAKFERATADKLKCQQEAEATAGTISLANRLVGGLASENVRWAEAVQNFKQQESTLCGDILLITAFISYLGFFTKKYRQSLMDGTWRPYLSQLQVPIPVTPGLDPLRMLTDDADVAAWQNQGLPADRMSVENATILVTCERWPLLVDPQLQGIKWVKNKYGEDLRVTQIGRKGYLQTIEQALEAGHVVLIENLEESIDPVLGPLLGREVIKKGRFIKIGDKECEYNPKFRLILHTKLANPHYQPELQAQATLINFTVTRDGLEDQLLAAVVSMERPDLEQLKPFCSRFLKIGDKECEYNPKFRLILHTKLANPHYQPELQAQATLINFTVTRDGLEDQLLAAVVSMERPDLEQLKSDLTKQQNGFKITLKTLEDSLLSRLSSASGNFLGDTALVENLEVTKQTAAEVEEKVQEAKVTEVKINEAREHYRPVAARASLLYFIMNDLSRIHPMYQFSLKAFSSVFQRAVEKAAPHESLPQRVASLMDSITFSVFQYTTRGLFECDKLTYLAQLTFQILLLNQAVGAAELDFLLRSPVQAGVTSPVEFLSHQAWGGIKALSAMEEFCNLDRDIEGSAKSWKKFVESECPEKEKFPQEWKSKTALQRLCMMRAMRPDRMTYAMRHFVEETLGSKYVVGRALDFATSFEESGPATPIFFILSPGVDPLKDVENQGKKLGYTFNNRNFHNVSLGQGQEVVAEAALDLAAKKGHWVILQNIHLVAKWLGTLEKKLEELSASSHPEFRVFISAEPAPSPEGHVIPQGILENSIKITNEPPTGMHANLHKALDNFTQDTLETCSREAEFKSILFALCYFHAVVAERRKFGPQGWNRSYPFNTGDLTISVHVLYNFLEANAKVPYDDLRYLFGEIMYGGHITDDWDRRLCRTYLEEFIKPEMLEGELTLAPGFPLPGNMDYNGYHEYIDAELPPESPYLYGLHPNAEIGFLTQTSEKLFRTVLELQPRDSHGGDGAAATREEKVKALLEEILERVTDEFNILELMARVEERTPYIVVALQECERMNTLTSEIRRSLRELHLGLKVREDLGGKGVASWAPLRRKWDRGSWELETSSPAAIQMPKRVSPQKLESAHAAGRGELTMTSDMENLENNLYLDTVPEPWARRAYPSTAGLSVWFLDLLSRIKELEAWVGDFAMPSTVWLTGFFNPQSFLTAIMQSMARKNEWPLDQMALQCDVTKKNREDFRSPPREGAYVHGLFMEGARWDAQAGVITEAKLKDLTPPMPVMFIKAIPADKQDGRSVYACPVYKTCQRGHTYVWTFNLKTKENPSKWVLAGVALLLQV</sequence>
<dbReference type="FunFam" id="1.10.472.130:FF:000001">
    <property type="entry name" value="Dynein, axonemal, heavy chain 9"/>
    <property type="match status" value="1"/>
</dbReference>
<keyword evidence="13" id="KW-0966">Cell projection</keyword>
<dbReference type="InterPro" id="IPR013602">
    <property type="entry name" value="Dynein_heavy_linker"/>
</dbReference>
<dbReference type="GO" id="GO:0051959">
    <property type="term" value="F:dynein light intermediate chain binding"/>
    <property type="evidence" value="ECO:0007669"/>
    <property type="project" value="InterPro"/>
</dbReference>
<keyword evidence="12" id="KW-0206">Cytoskeleton</keyword>
<dbReference type="Gene3D" id="1.10.8.720">
    <property type="entry name" value="Region D6 of dynein motor"/>
    <property type="match status" value="1"/>
</dbReference>
<dbReference type="EMBL" id="KB105946">
    <property type="protein sequence ID" value="ELK31867.1"/>
    <property type="molecule type" value="Genomic_DNA"/>
</dbReference>
<dbReference type="Gene3D" id="1.10.287.2610">
    <property type="match status" value="1"/>
</dbReference>
<dbReference type="InterPro" id="IPR041466">
    <property type="entry name" value="Dynein_AAA5_ext"/>
</dbReference>
<feature type="region of interest" description="Disordered" evidence="15">
    <location>
        <begin position="2200"/>
        <end position="2221"/>
    </location>
</feature>
<accession>L5M0M7</accession>
<dbReference type="InterPro" id="IPR043157">
    <property type="entry name" value="Dynein_AAA1S"/>
</dbReference>
<evidence type="ECO:0000256" key="9">
    <source>
        <dbReference type="ARBA" id="ARBA00023054"/>
    </source>
</evidence>
<dbReference type="Pfam" id="PF08385">
    <property type="entry name" value="DHC_N1"/>
    <property type="match status" value="1"/>
</dbReference>
<dbReference type="Gene3D" id="1.20.920.20">
    <property type="match status" value="1"/>
</dbReference>
<evidence type="ECO:0000259" key="16">
    <source>
        <dbReference type="SMART" id="SM00382"/>
    </source>
</evidence>
<feature type="domain" description="AAA+ ATPase" evidence="16">
    <location>
        <begin position="2462"/>
        <end position="2608"/>
    </location>
</feature>
<keyword evidence="4" id="KW-0493">Microtubule</keyword>
<proteinExistence type="inferred from homology"/>
<keyword evidence="3" id="KW-0963">Cytoplasm</keyword>
<dbReference type="GO" id="GO:0005874">
    <property type="term" value="C:microtubule"/>
    <property type="evidence" value="ECO:0007669"/>
    <property type="project" value="UniProtKB-KW"/>
</dbReference>
<evidence type="ECO:0000256" key="12">
    <source>
        <dbReference type="ARBA" id="ARBA00023212"/>
    </source>
</evidence>
<dbReference type="InterPro" id="IPR004273">
    <property type="entry name" value="Dynein_heavy_D6_P-loop"/>
</dbReference>
<keyword evidence="8" id="KW-0243">Dynein</keyword>
<dbReference type="Proteomes" id="UP000010556">
    <property type="component" value="Unassembled WGS sequence"/>
</dbReference>
<feature type="coiled-coil region" evidence="14">
    <location>
        <begin position="3368"/>
        <end position="3409"/>
    </location>
</feature>
<keyword evidence="6" id="KW-0547">Nucleotide-binding</keyword>
<dbReference type="GO" id="GO:0005524">
    <property type="term" value="F:ATP binding"/>
    <property type="evidence" value="ECO:0007669"/>
    <property type="project" value="UniProtKB-KW"/>
</dbReference>
<dbReference type="Gene3D" id="1.10.287.2620">
    <property type="match status" value="1"/>
</dbReference>
<dbReference type="InterPro" id="IPR035706">
    <property type="entry name" value="AAA_9"/>
</dbReference>
<evidence type="ECO:0000256" key="10">
    <source>
        <dbReference type="ARBA" id="ARBA00023069"/>
    </source>
</evidence>
<dbReference type="GO" id="GO:0097729">
    <property type="term" value="C:9+2 motile cilium"/>
    <property type="evidence" value="ECO:0007669"/>
    <property type="project" value="UniProtKB-ARBA"/>
</dbReference>
<dbReference type="InterPro" id="IPR042222">
    <property type="entry name" value="Dynein_2_N"/>
</dbReference>
<dbReference type="Pfam" id="PF18198">
    <property type="entry name" value="AAA_lid_11"/>
    <property type="match status" value="1"/>
</dbReference>
<dbReference type="Gene3D" id="1.20.920.30">
    <property type="match status" value="1"/>
</dbReference>
<dbReference type="FunFam" id="3.40.50.300:FF:002141">
    <property type="entry name" value="Dynein heavy chain"/>
    <property type="match status" value="1"/>
</dbReference>
<dbReference type="Gene3D" id="6.10.140.1060">
    <property type="match status" value="1"/>
</dbReference>
<dbReference type="InterPro" id="IPR013594">
    <property type="entry name" value="Dynein_heavy_tail"/>
</dbReference>
<name>L5M0M7_MYODS</name>
<evidence type="ECO:0000256" key="4">
    <source>
        <dbReference type="ARBA" id="ARBA00022701"/>
    </source>
</evidence>
<evidence type="ECO:0000256" key="14">
    <source>
        <dbReference type="SAM" id="Coils"/>
    </source>
</evidence>
<dbReference type="InterPro" id="IPR027417">
    <property type="entry name" value="P-loop_NTPase"/>
</dbReference>
<evidence type="ECO:0000256" key="15">
    <source>
        <dbReference type="SAM" id="MobiDB-lite"/>
    </source>
</evidence>
<dbReference type="InterPro" id="IPR003593">
    <property type="entry name" value="AAA+_ATPase"/>
</dbReference>
<dbReference type="Pfam" id="PF08393">
    <property type="entry name" value="DHC_N2"/>
    <property type="match status" value="1"/>
</dbReference>
<dbReference type="InterPro" id="IPR043160">
    <property type="entry name" value="Dynein_C_barrel"/>
</dbReference>
<dbReference type="FunFam" id="1.20.920.30:FF:000003">
    <property type="entry name" value="Dynein axonemal heavy chain 17"/>
    <property type="match status" value="1"/>
</dbReference>
<dbReference type="Pfam" id="PF17857">
    <property type="entry name" value="AAA_lid_1"/>
    <property type="match status" value="1"/>
</dbReference>
<dbReference type="SMART" id="SM00382">
    <property type="entry name" value="AAA"/>
    <property type="match status" value="3"/>
</dbReference>
<dbReference type="SUPFAM" id="SSF52540">
    <property type="entry name" value="P-loop containing nucleoside triphosphate hydrolases"/>
    <property type="match status" value="4"/>
</dbReference>
<gene>
    <name evidence="17" type="ORF">MDA_GLEAN10018391</name>
</gene>
<evidence type="ECO:0000256" key="7">
    <source>
        <dbReference type="ARBA" id="ARBA00022840"/>
    </source>
</evidence>
<organism evidence="17 18">
    <name type="scientific">Myotis davidii</name>
    <name type="common">David's myotis</name>
    <dbReference type="NCBI Taxonomy" id="225400"/>
    <lineage>
        <taxon>Eukaryota</taxon>
        <taxon>Metazoa</taxon>
        <taxon>Chordata</taxon>
        <taxon>Craniata</taxon>
        <taxon>Vertebrata</taxon>
        <taxon>Euteleostomi</taxon>
        <taxon>Mammalia</taxon>
        <taxon>Eutheria</taxon>
        <taxon>Laurasiatheria</taxon>
        <taxon>Chiroptera</taxon>
        <taxon>Yangochiroptera</taxon>
        <taxon>Vespertilionidae</taxon>
        <taxon>Myotis</taxon>
    </lineage>
</organism>
<evidence type="ECO:0000256" key="5">
    <source>
        <dbReference type="ARBA" id="ARBA00022737"/>
    </source>
</evidence>
<feature type="domain" description="AAA+ ATPase" evidence="16">
    <location>
        <begin position="1797"/>
        <end position="1933"/>
    </location>
</feature>
<evidence type="ECO:0000313" key="17">
    <source>
        <dbReference type="EMBL" id="ELK31867.1"/>
    </source>
</evidence>
<feature type="domain" description="AAA+ ATPase" evidence="16">
    <location>
        <begin position="2075"/>
        <end position="2266"/>
    </location>
</feature>
<feature type="compositionally biased region" description="Basic and acidic residues" evidence="15">
    <location>
        <begin position="2212"/>
        <end position="2221"/>
    </location>
</feature>
<dbReference type="FunFam" id="1.20.140.100:FF:000007">
    <property type="entry name" value="Dynein axonemal heavy chain 9"/>
    <property type="match status" value="1"/>
</dbReference>
<dbReference type="InterPro" id="IPR024743">
    <property type="entry name" value="Dynein_HC_stalk"/>
</dbReference>
<feature type="coiled-coil region" evidence="14">
    <location>
        <begin position="698"/>
        <end position="725"/>
    </location>
</feature>
<dbReference type="GO" id="GO:0008569">
    <property type="term" value="F:minus-end-directed microtubule motor activity"/>
    <property type="evidence" value="ECO:0007669"/>
    <property type="project" value="InterPro"/>
</dbReference>
<protein>
    <submittedName>
        <fullName evidence="17">Dynein beta chain, ciliary</fullName>
    </submittedName>
</protein>
<dbReference type="GO" id="GO:0005858">
    <property type="term" value="C:axonemal dynein complex"/>
    <property type="evidence" value="ECO:0007669"/>
    <property type="project" value="TreeGrafter"/>
</dbReference>
<dbReference type="FunFam" id="1.10.8.720:FF:000002">
    <property type="entry name" value="Dynein heavy chain 9, axonemal"/>
    <property type="match status" value="1"/>
</dbReference>
<dbReference type="FunFam" id="3.40.50.300:FF:000049">
    <property type="entry name" value="Dynein, axonemal, heavy chain 5"/>
    <property type="match status" value="1"/>
</dbReference>
<dbReference type="Pfam" id="PF12774">
    <property type="entry name" value="AAA_6"/>
    <property type="match status" value="1"/>
</dbReference>
<dbReference type="FunFam" id="3.40.50.300:FF:000411">
    <property type="entry name" value="dynein heavy chain 17, axonemal"/>
    <property type="match status" value="1"/>
</dbReference>
<dbReference type="Gene3D" id="3.10.490.20">
    <property type="match status" value="1"/>
</dbReference>
<dbReference type="InterPro" id="IPR042219">
    <property type="entry name" value="AAA_lid_11_sf"/>
</dbReference>
<dbReference type="Pfam" id="PF12775">
    <property type="entry name" value="AAA_7"/>
    <property type="match status" value="1"/>
</dbReference>
<dbReference type="InterPro" id="IPR035699">
    <property type="entry name" value="AAA_6"/>
</dbReference>
<evidence type="ECO:0000256" key="2">
    <source>
        <dbReference type="ARBA" id="ARBA00008887"/>
    </source>
</evidence>
<keyword evidence="7" id="KW-0067">ATP-binding</keyword>
<dbReference type="Pfam" id="PF12780">
    <property type="entry name" value="AAA_8"/>
    <property type="match status" value="1"/>
</dbReference>
<keyword evidence="11" id="KW-0505">Motor protein</keyword>
<dbReference type="Gene3D" id="1.20.58.1120">
    <property type="match status" value="1"/>
</dbReference>
<dbReference type="FunFam" id="1.20.58.1120:FF:000002">
    <property type="entry name" value="Dynein heavy chain 9, axonemal"/>
    <property type="match status" value="1"/>
</dbReference>
<dbReference type="GO" id="GO:0007018">
    <property type="term" value="P:microtubule-based movement"/>
    <property type="evidence" value="ECO:0007669"/>
    <property type="project" value="InterPro"/>
</dbReference>
<dbReference type="Pfam" id="PF18199">
    <property type="entry name" value="Dynein_C"/>
    <property type="match status" value="2"/>
</dbReference>
<reference evidence="18" key="1">
    <citation type="journal article" date="2013" name="Science">
        <title>Comparative analysis of bat genomes provides insight into the evolution of flight and immunity.</title>
        <authorList>
            <person name="Zhang G."/>
            <person name="Cowled C."/>
            <person name="Shi Z."/>
            <person name="Huang Z."/>
            <person name="Bishop-Lilly K.A."/>
            <person name="Fang X."/>
            <person name="Wynne J.W."/>
            <person name="Xiong Z."/>
            <person name="Baker M.L."/>
            <person name="Zhao W."/>
            <person name="Tachedjian M."/>
            <person name="Zhu Y."/>
            <person name="Zhou P."/>
            <person name="Jiang X."/>
            <person name="Ng J."/>
            <person name="Yang L."/>
            <person name="Wu L."/>
            <person name="Xiao J."/>
            <person name="Feng Y."/>
            <person name="Chen Y."/>
            <person name="Sun X."/>
            <person name="Zhang Y."/>
            <person name="Marsh G.A."/>
            <person name="Crameri G."/>
            <person name="Broder C.C."/>
            <person name="Frey K.G."/>
            <person name="Wang L.F."/>
            <person name="Wang J."/>
        </authorList>
    </citation>
    <scope>NUCLEOTIDE SEQUENCE [LARGE SCALE GENOMIC DNA]</scope>
</reference>
<dbReference type="Pfam" id="PF12777">
    <property type="entry name" value="MT"/>
    <property type="match status" value="2"/>
</dbReference>
<evidence type="ECO:0000256" key="6">
    <source>
        <dbReference type="ARBA" id="ARBA00022741"/>
    </source>
</evidence>
<comment type="subcellular location">
    <subcellularLocation>
        <location evidence="1">Cytoplasm</location>
        <location evidence="1">Cytoskeleton</location>
        <location evidence="1">Cilium axoneme</location>
    </subcellularLocation>
</comment>
<dbReference type="FunFam" id="3.10.490.20:FF:000002">
    <property type="entry name" value="Dynein axonemal heavy chain 17"/>
    <property type="match status" value="1"/>
</dbReference>
<dbReference type="InterPro" id="IPR041589">
    <property type="entry name" value="DNAH3_AAA_lid_1"/>
</dbReference>
<dbReference type="PANTHER" id="PTHR46532:SF11">
    <property type="entry name" value="DYNEIN AXONEMAL HEAVY CHAIN 12"/>
    <property type="match status" value="1"/>
</dbReference>
<dbReference type="Gene3D" id="1.10.8.710">
    <property type="match status" value="1"/>
</dbReference>
<evidence type="ECO:0000256" key="13">
    <source>
        <dbReference type="ARBA" id="ARBA00023273"/>
    </source>
</evidence>
<dbReference type="FunFam" id="1.10.8.710:FF:000002">
    <property type="entry name" value="dynein heavy chain 17, axonemal"/>
    <property type="match status" value="1"/>
</dbReference>
<dbReference type="Gene3D" id="1.20.140.100">
    <property type="entry name" value="Dynein heavy chain, N-terminal domain 2"/>
    <property type="match status" value="1"/>
</dbReference>
<dbReference type="Gene3D" id="1.10.8.1220">
    <property type="match status" value="1"/>
</dbReference>
<keyword evidence="9 14" id="KW-0175">Coiled coil</keyword>
<dbReference type="InterPro" id="IPR041228">
    <property type="entry name" value="Dynein_C"/>
</dbReference>
<feature type="coiled-coil region" evidence="14">
    <location>
        <begin position="3068"/>
        <end position="3137"/>
    </location>
</feature>
<evidence type="ECO:0000256" key="8">
    <source>
        <dbReference type="ARBA" id="ARBA00023017"/>
    </source>
</evidence>
<dbReference type="FunFam" id="1.10.8.1220:FF:000001">
    <property type="entry name" value="Dynein axonemal heavy chain 5"/>
    <property type="match status" value="1"/>
</dbReference>
<dbReference type="Gene3D" id="3.40.50.300">
    <property type="entry name" value="P-loop containing nucleotide triphosphate hydrolases"/>
    <property type="match status" value="6"/>
</dbReference>
<dbReference type="Gene3D" id="1.20.1270.280">
    <property type="match status" value="2"/>
</dbReference>
<dbReference type="eggNOG" id="KOG3595">
    <property type="taxonomic scope" value="Eukaryota"/>
</dbReference>
<comment type="similarity">
    <text evidence="2">Belongs to the dynein heavy chain family.</text>
</comment>
<dbReference type="InterPro" id="IPR024317">
    <property type="entry name" value="Dynein_heavy_chain_D4_dom"/>
</dbReference>
<dbReference type="PANTHER" id="PTHR46532">
    <property type="entry name" value="MALE FERTILITY FACTOR KL5"/>
    <property type="match status" value="1"/>
</dbReference>
<keyword evidence="18" id="KW-1185">Reference proteome</keyword>
<dbReference type="InterPro" id="IPR042228">
    <property type="entry name" value="Dynein_linker_3"/>
</dbReference>
<keyword evidence="10" id="KW-0969">Cilium</keyword>
<keyword evidence="5" id="KW-0677">Repeat</keyword>
<dbReference type="Gene3D" id="3.20.180.20">
    <property type="entry name" value="Dynein heavy chain, N-terminal domain 2"/>
    <property type="match status" value="1"/>
</dbReference>
<dbReference type="Gene3D" id="1.10.472.130">
    <property type="match status" value="1"/>
</dbReference>
<evidence type="ECO:0000256" key="3">
    <source>
        <dbReference type="ARBA" id="ARBA00022490"/>
    </source>
</evidence>